<dbReference type="WBParaSite" id="SSLN_0000165201-mRNA-1">
    <property type="protein sequence ID" value="SSLN_0000165201-mRNA-1"/>
    <property type="gene ID" value="SSLN_0000165201"/>
</dbReference>
<dbReference type="AlphaFoldDB" id="A0A183SBJ2"/>
<organism evidence="2">
    <name type="scientific">Schistocephalus solidus</name>
    <name type="common">Tapeworm</name>
    <dbReference type="NCBI Taxonomy" id="70667"/>
    <lineage>
        <taxon>Eukaryota</taxon>
        <taxon>Metazoa</taxon>
        <taxon>Spiralia</taxon>
        <taxon>Lophotrochozoa</taxon>
        <taxon>Platyhelminthes</taxon>
        <taxon>Cestoda</taxon>
        <taxon>Eucestoda</taxon>
        <taxon>Diphyllobothriidea</taxon>
        <taxon>Diphyllobothriidae</taxon>
        <taxon>Schistocephalus</taxon>
    </lineage>
</organism>
<keyword evidence="1" id="KW-0472">Membrane</keyword>
<keyword evidence="1" id="KW-0812">Transmembrane</keyword>
<feature type="transmembrane region" description="Helical" evidence="1">
    <location>
        <begin position="49"/>
        <end position="72"/>
    </location>
</feature>
<name>A0A183SBJ2_SCHSO</name>
<evidence type="ECO:0000256" key="1">
    <source>
        <dbReference type="SAM" id="Phobius"/>
    </source>
</evidence>
<dbReference type="Gene3D" id="3.40.190.10">
    <property type="entry name" value="Periplasmic binding protein-like II"/>
    <property type="match status" value="1"/>
</dbReference>
<evidence type="ECO:0000313" key="2">
    <source>
        <dbReference type="WBParaSite" id="SSLN_0000165201-mRNA-1"/>
    </source>
</evidence>
<accession>A0A183SBJ2</accession>
<sequence>LLELISKDVGFNFTIQVAKDRNYGSLHTDPDGKEYYDGMVGEVLRGVSIYFRIHINLVLYCCNNTYTVIMWFRSERKSTIKTRR</sequence>
<proteinExistence type="predicted"/>
<protein>
    <submittedName>
        <fullName evidence="2">DNA-directed RNA polymerase</fullName>
    </submittedName>
</protein>
<keyword evidence="1" id="KW-1133">Transmembrane helix</keyword>
<reference evidence="2" key="1">
    <citation type="submission" date="2016-06" db="UniProtKB">
        <authorList>
            <consortium name="WormBaseParasite"/>
        </authorList>
    </citation>
    <scope>IDENTIFICATION</scope>
</reference>